<feature type="binding site" evidence="1">
    <location>
        <position position="913"/>
    </location>
    <ligand>
        <name>Zn(2+)</name>
        <dbReference type="ChEBI" id="CHEBI:29105"/>
    </ligand>
</feature>
<keyword evidence="4" id="KW-1185">Reference proteome</keyword>
<sequence length="1054" mass="110985">MSTVPHPADEPTTRIDQRLLAALTITERLAAAPPSNPQPGERSRWRLSRWRTGGAFAGDEDWQRRLAAEGLDESTLLALLDESPQRLAARLGRAPEWVGDLMSCYRPAPPAEIDPQLLPGRPLDASVALVAPLVARARARVARRARQLADDAPDLLPPDADRLGVTGLLDELVVVLSRAVVLELNIDRLRGASPGDTPQERYAAFFRRHHAPEAALALLADYPVLARQAYDLTRGWADRTIEFLERLVADAAALGATFHGSTRPGRLVDVEETGDPHRDGRRVLVATFDSGLRLVYKPRPVAVEARFQTLLAWLNARGTDLRTFTVLPRGEHGWAEYVEASAPSTPAGQRRLARRYGALLALLRAVGATDCHRENVVVHGEHPVLVDLETVFTPAVARAATALGGGDAIADSVLAVGLLPRADEAAGPAGNGCNCSAWQAEGTDEMRVCAPGHHHDEQDAGEPAPVPVDVAAHLPQVLEGFTATYRLLAAVRDDLLAPNGPVTAFAADEIRVVLRPTRTYLRLRDAALHTDALQDGLDTERLHDWLWSGVAELPLLAATVAAERADLARRDVPMFTTTVDSRDLWTSRGRRLPGLLARSGLAEARRRLAGLGGADLARQRWLIEAAFAARVDAADAPHARVRWRLAEVPPAPVPPPGAYLDAAGEVAAAVAALACDGPEPTWFGLTPDTATPGRWAPAPLGPYLYDGLAGVTLFLAHAGRLTGEQRFTDLADRTAAGLAARIVDRRVAGGGIGAYAGWGGLVHALGHLGELWQTRRFTPAVDVALARITALAAAGPAADLVDGSAGAVLAVSRAGLDPERVGPAVRVAAHRLLAAADRYTHPTGGTAGVPLGGLAHGAAGIAAALAHARVVTGDPAYADAAARALAYDRGLFRPAEANWADLRRPGRCGLTWCHGAPGIGLSRLLVREALGPDDVLDGEIATAVGTTLAAGFGRNHSLCHGDLGNLDLLLAAAPRRAAAPAAAVLRDGRTGGWRCANPIALASPELMTGLSGIGLALLRLAAPGRVPSVLLLAPPATAGHGTSTADAREPQWAA</sequence>
<feature type="binding site" evidence="1">
    <location>
        <position position="959"/>
    </location>
    <ligand>
        <name>Zn(2+)</name>
        <dbReference type="ChEBI" id="CHEBI:29105"/>
    </ligand>
</feature>
<dbReference type="Gene3D" id="1.50.10.10">
    <property type="match status" value="1"/>
</dbReference>
<keyword evidence="1" id="KW-0862">Zinc</keyword>
<dbReference type="AlphaFoldDB" id="A0A1C3MXP4"/>
<proteinExistence type="predicted"/>
<accession>A0A1C3MXP4</accession>
<dbReference type="InterPro" id="IPR017146">
    <property type="entry name" value="Lanti_2_LanM"/>
</dbReference>
<evidence type="ECO:0000313" key="4">
    <source>
        <dbReference type="Proteomes" id="UP000199393"/>
    </source>
</evidence>
<feature type="binding site" evidence="1">
    <location>
        <position position="960"/>
    </location>
    <ligand>
        <name>Zn(2+)</name>
        <dbReference type="ChEBI" id="CHEBI:29105"/>
    </ligand>
</feature>
<dbReference type="CDD" id="cd04792">
    <property type="entry name" value="LanM-like"/>
    <property type="match status" value="1"/>
</dbReference>
<dbReference type="SUPFAM" id="SSF158745">
    <property type="entry name" value="LanC-like"/>
    <property type="match status" value="1"/>
</dbReference>
<dbReference type="Proteomes" id="UP000199393">
    <property type="component" value="Chromosome I"/>
</dbReference>
<protein>
    <submittedName>
        <fullName evidence="3">Type 2 lantibiotic biosynthesis protein LanM</fullName>
    </submittedName>
</protein>
<dbReference type="SMART" id="SM01260">
    <property type="entry name" value="LANC_like"/>
    <property type="match status" value="1"/>
</dbReference>
<organism evidence="3 4">
    <name type="scientific">Micromonospora krabiensis</name>
    <dbReference type="NCBI Taxonomy" id="307121"/>
    <lineage>
        <taxon>Bacteria</taxon>
        <taxon>Bacillati</taxon>
        <taxon>Actinomycetota</taxon>
        <taxon>Actinomycetes</taxon>
        <taxon>Micromonosporales</taxon>
        <taxon>Micromonosporaceae</taxon>
        <taxon>Micromonospora</taxon>
    </lineage>
</organism>
<evidence type="ECO:0000259" key="2">
    <source>
        <dbReference type="Pfam" id="PF13575"/>
    </source>
</evidence>
<dbReference type="GO" id="GO:0031179">
    <property type="term" value="P:peptide modification"/>
    <property type="evidence" value="ECO:0007669"/>
    <property type="project" value="InterPro"/>
</dbReference>
<dbReference type="InterPro" id="IPR007822">
    <property type="entry name" value="LANC-like"/>
</dbReference>
<reference evidence="4" key="1">
    <citation type="submission" date="2016-06" db="EMBL/GenBank/DDBJ databases">
        <authorList>
            <person name="Varghese N."/>
        </authorList>
    </citation>
    <scope>NUCLEOTIDE SEQUENCE [LARGE SCALE GENOMIC DNA]</scope>
    <source>
        <strain evidence="4">DSM 45344</strain>
    </source>
</reference>
<dbReference type="GO" id="GO:0046872">
    <property type="term" value="F:metal ion binding"/>
    <property type="evidence" value="ECO:0007669"/>
    <property type="project" value="UniProtKB-KW"/>
</dbReference>
<dbReference type="RefSeq" id="WP_091588289.1">
    <property type="nucleotide sequence ID" value="NZ_LT598496.1"/>
</dbReference>
<dbReference type="STRING" id="307121.GA0070620_0571"/>
<dbReference type="NCBIfam" id="TIGR03897">
    <property type="entry name" value="lanti_2_LanM"/>
    <property type="match status" value="1"/>
</dbReference>
<dbReference type="Pfam" id="PF13575">
    <property type="entry name" value="DUF4135"/>
    <property type="match status" value="1"/>
</dbReference>
<keyword evidence="1" id="KW-0479">Metal-binding</keyword>
<dbReference type="GO" id="GO:0005975">
    <property type="term" value="P:carbohydrate metabolic process"/>
    <property type="evidence" value="ECO:0007669"/>
    <property type="project" value="InterPro"/>
</dbReference>
<feature type="domain" description="Lantibiotic biosynthesis protein dehydration" evidence="2">
    <location>
        <begin position="222"/>
        <end position="577"/>
    </location>
</feature>
<evidence type="ECO:0000313" key="3">
    <source>
        <dbReference type="EMBL" id="SBV25102.1"/>
    </source>
</evidence>
<dbReference type="PRINTS" id="PR01955">
    <property type="entry name" value="LANCFRANKIA"/>
</dbReference>
<dbReference type="OrthoDB" id="9148343at2"/>
<dbReference type="Pfam" id="PF05147">
    <property type="entry name" value="LANC_like"/>
    <property type="match status" value="1"/>
</dbReference>
<gene>
    <name evidence="3" type="ORF">GA0070620_0571</name>
</gene>
<dbReference type="InterPro" id="IPR012341">
    <property type="entry name" value="6hp_glycosidase-like_sf"/>
</dbReference>
<dbReference type="InterPro" id="IPR025410">
    <property type="entry name" value="Lant_dehyd"/>
</dbReference>
<dbReference type="PRINTS" id="PR01950">
    <property type="entry name" value="LANCSUPER"/>
</dbReference>
<name>A0A1C3MXP4_9ACTN</name>
<evidence type="ECO:0000256" key="1">
    <source>
        <dbReference type="PIRSR" id="PIRSR607822-1"/>
    </source>
</evidence>
<dbReference type="EMBL" id="LT598496">
    <property type="protein sequence ID" value="SBV25102.1"/>
    <property type="molecule type" value="Genomic_DNA"/>
</dbReference>
<dbReference type="PIRSF" id="PIRSF037228">
    <property type="entry name" value="Lant_mod_RumM"/>
    <property type="match status" value="1"/>
</dbReference>